<dbReference type="NCBIfam" id="TIGR01238">
    <property type="entry name" value="D1pyr5carbox3"/>
    <property type="match status" value="1"/>
</dbReference>
<evidence type="ECO:0000256" key="20">
    <source>
        <dbReference type="SAM" id="MobiDB-lite"/>
    </source>
</evidence>
<dbReference type="GO" id="GO:0010133">
    <property type="term" value="P:L-proline catabolic process to L-glutamate"/>
    <property type="evidence" value="ECO:0007669"/>
    <property type="project" value="UniProtKB-UniRule"/>
</dbReference>
<dbReference type="NCBIfam" id="NF008869">
    <property type="entry name" value="PRK11904.1"/>
    <property type="match status" value="1"/>
</dbReference>
<dbReference type="PROSITE" id="PS00070">
    <property type="entry name" value="ALDEHYDE_DEHYDR_CYS"/>
    <property type="match status" value="1"/>
</dbReference>
<gene>
    <name evidence="26" type="primary">putA</name>
    <name evidence="26" type="ORF">WM40_06270</name>
</gene>
<dbReference type="Gene3D" id="3.40.605.10">
    <property type="entry name" value="Aldehyde Dehydrogenase, Chain A, domain 1"/>
    <property type="match status" value="1"/>
</dbReference>
<comment type="pathway">
    <text evidence="2 18">Amino-acid degradation; L-proline degradation into L-glutamate; L-glutamate from L-proline: step 1/2.</text>
</comment>
<keyword evidence="12 18" id="KW-0804">Transcription</keyword>
<dbReference type="CDD" id="cd07125">
    <property type="entry name" value="ALDH_PutA-P5CDH"/>
    <property type="match status" value="1"/>
</dbReference>
<comment type="catalytic activity">
    <reaction evidence="14 18">
        <text>L-glutamate 5-semialdehyde + NAD(+) + H2O = L-glutamate + NADH + 2 H(+)</text>
        <dbReference type="Rhea" id="RHEA:30235"/>
        <dbReference type="ChEBI" id="CHEBI:15377"/>
        <dbReference type="ChEBI" id="CHEBI:15378"/>
        <dbReference type="ChEBI" id="CHEBI:29985"/>
        <dbReference type="ChEBI" id="CHEBI:57540"/>
        <dbReference type="ChEBI" id="CHEBI:57945"/>
        <dbReference type="ChEBI" id="CHEBI:58066"/>
        <dbReference type="EC" id="1.2.1.88"/>
    </reaction>
</comment>
<dbReference type="InterPro" id="IPR048798">
    <property type="entry name" value="PutA_RHH"/>
</dbReference>
<dbReference type="STRING" id="28092.WM40_06270"/>
<evidence type="ECO:0000256" key="10">
    <source>
        <dbReference type="ARBA" id="ARBA00023062"/>
    </source>
</evidence>
<evidence type="ECO:0000256" key="11">
    <source>
        <dbReference type="ARBA" id="ARBA00023125"/>
    </source>
</evidence>
<dbReference type="InterPro" id="IPR013321">
    <property type="entry name" value="Arc_rbn_hlx_hlx"/>
</dbReference>
<dbReference type="InterPro" id="IPR029041">
    <property type="entry name" value="FAD-linked_oxidoreductase-like"/>
</dbReference>
<evidence type="ECO:0000259" key="22">
    <source>
        <dbReference type="Pfam" id="PF01619"/>
    </source>
</evidence>
<comment type="cofactor">
    <cofactor evidence="1 18">
        <name>FAD</name>
        <dbReference type="ChEBI" id="CHEBI:57692"/>
    </cofactor>
</comment>
<dbReference type="Proteomes" id="UP000033618">
    <property type="component" value="Unassembled WGS sequence"/>
</dbReference>
<dbReference type="PANTHER" id="PTHR42862">
    <property type="entry name" value="DELTA-1-PYRROLINE-5-CARBOXYLATE DEHYDROGENASE 1, ISOFORM A-RELATED"/>
    <property type="match status" value="1"/>
</dbReference>
<dbReference type="EC" id="1.2.1.88" evidence="18"/>
<evidence type="ECO:0000256" key="2">
    <source>
        <dbReference type="ARBA" id="ARBA00004739"/>
    </source>
</evidence>
<dbReference type="FunFam" id="3.40.309.10:FF:000005">
    <property type="entry name" value="1-pyrroline-5-carboxylate dehydrogenase 1"/>
    <property type="match status" value="1"/>
</dbReference>
<dbReference type="InterPro" id="IPR024090">
    <property type="entry name" value="PRODH_PutA_dom_I"/>
</dbReference>
<dbReference type="Pfam" id="PF01619">
    <property type="entry name" value="Pro_dh"/>
    <property type="match status" value="1"/>
</dbReference>
<dbReference type="InterPro" id="IPR024082">
    <property type="entry name" value="PRODH_PutA_dom_II"/>
</dbReference>
<dbReference type="PATRIC" id="fig|28092.6.peg.1495"/>
<feature type="domain" description="PutA RHH" evidence="25">
    <location>
        <begin position="11"/>
        <end position="43"/>
    </location>
</feature>
<dbReference type="SUPFAM" id="SSF47598">
    <property type="entry name" value="Ribbon-helix-helix"/>
    <property type="match status" value="1"/>
</dbReference>
<comment type="caution">
    <text evidence="26">The sequence shown here is derived from an EMBL/GenBank/DDBJ whole genome shotgun (WGS) entry which is preliminary data.</text>
</comment>
<dbReference type="CDD" id="cd22233">
    <property type="entry name" value="RHH_CopAso-like"/>
    <property type="match status" value="1"/>
</dbReference>
<evidence type="ECO:0000259" key="25">
    <source>
        <dbReference type="Pfam" id="PF21775"/>
    </source>
</evidence>
<keyword evidence="10 18" id="KW-0642">Proline metabolism</keyword>
<keyword evidence="4 18" id="KW-0678">Repressor</keyword>
<dbReference type="InterPro" id="IPR015590">
    <property type="entry name" value="Aldehyde_DH_dom"/>
</dbReference>
<dbReference type="EC" id="1.5.5.2" evidence="18"/>
<evidence type="ECO:0000313" key="26">
    <source>
        <dbReference type="EMBL" id="KKB64481.1"/>
    </source>
</evidence>
<evidence type="ECO:0000256" key="14">
    <source>
        <dbReference type="ARBA" id="ARBA00048142"/>
    </source>
</evidence>
<dbReference type="OrthoDB" id="6187633at2"/>
<protein>
    <recommendedName>
        <fullName evidence="18">Bifunctional protein PutA</fullName>
    </recommendedName>
    <domain>
        <recommendedName>
            <fullName evidence="18">Proline dehydrogenase</fullName>
            <ecNumber evidence="18">1.5.5.2</ecNumber>
        </recommendedName>
        <alternativeName>
            <fullName evidence="18">Proline oxidase</fullName>
        </alternativeName>
    </domain>
    <domain>
        <recommendedName>
            <fullName evidence="18">Delta-1-pyrroline-5-carboxylate dehydrogenase</fullName>
            <shortName evidence="18">P5C dehydrogenase</shortName>
            <ecNumber evidence="18">1.2.1.88</ecNumber>
        </recommendedName>
        <alternativeName>
            <fullName evidence="18">L-glutamate gamma-semialdehyde dehydrogenase</fullName>
        </alternativeName>
    </domain>
</protein>
<evidence type="ECO:0000256" key="12">
    <source>
        <dbReference type="ARBA" id="ARBA00023163"/>
    </source>
</evidence>
<dbReference type="Gene3D" id="1.10.1220.10">
    <property type="entry name" value="Met repressor-like"/>
    <property type="match status" value="1"/>
</dbReference>
<dbReference type="GO" id="GO:0009898">
    <property type="term" value="C:cytoplasmic side of plasma membrane"/>
    <property type="evidence" value="ECO:0007669"/>
    <property type="project" value="TreeGrafter"/>
</dbReference>
<comment type="similarity">
    <text evidence="16 18">In the N-terminal section; belongs to the proline dehydrogenase family.</text>
</comment>
<evidence type="ECO:0000256" key="16">
    <source>
        <dbReference type="ARBA" id="ARBA00060889"/>
    </source>
</evidence>
<keyword evidence="5 18" id="KW-0285">Flavoprotein</keyword>
<evidence type="ECO:0000259" key="24">
    <source>
        <dbReference type="Pfam" id="PF18327"/>
    </source>
</evidence>
<dbReference type="GO" id="GO:0004657">
    <property type="term" value="F:proline dehydrogenase activity"/>
    <property type="evidence" value="ECO:0007669"/>
    <property type="project" value="UniProtKB-UniRule"/>
</dbReference>
<dbReference type="InterPro" id="IPR050485">
    <property type="entry name" value="Proline_metab_enzyme"/>
</dbReference>
<evidence type="ECO:0000259" key="23">
    <source>
        <dbReference type="Pfam" id="PF14850"/>
    </source>
</evidence>
<evidence type="ECO:0000256" key="18">
    <source>
        <dbReference type="PIRNR" id="PIRNR000197"/>
    </source>
</evidence>
<dbReference type="Gene3D" id="1.20.5.550">
    <property type="entry name" value="Single Helix bin"/>
    <property type="match status" value="1"/>
</dbReference>
<dbReference type="SUPFAM" id="SSF81935">
    <property type="entry name" value="N-terminal domain of bifunctional PutA protein"/>
    <property type="match status" value="1"/>
</dbReference>
<name>A0A0F5K2Y0_9BURK</name>
<organism evidence="26 27">
    <name type="scientific">Robbsia andropogonis</name>
    <dbReference type="NCBI Taxonomy" id="28092"/>
    <lineage>
        <taxon>Bacteria</taxon>
        <taxon>Pseudomonadati</taxon>
        <taxon>Pseudomonadota</taxon>
        <taxon>Betaproteobacteria</taxon>
        <taxon>Burkholderiales</taxon>
        <taxon>Burkholderiaceae</taxon>
        <taxon>Robbsia</taxon>
    </lineage>
</organism>
<feature type="domain" description="Proline dehydrogenase" evidence="22">
    <location>
        <begin position="267"/>
        <end position="564"/>
    </location>
</feature>
<dbReference type="FunFam" id="3.20.20.220:FF:000004">
    <property type="entry name" value="Bifunctional protein PutA"/>
    <property type="match status" value="1"/>
</dbReference>
<evidence type="ECO:0000256" key="1">
    <source>
        <dbReference type="ARBA" id="ARBA00001974"/>
    </source>
</evidence>
<dbReference type="Pfam" id="PF14850">
    <property type="entry name" value="Pro_dh-DNA_bdg"/>
    <property type="match status" value="1"/>
</dbReference>
<evidence type="ECO:0000256" key="5">
    <source>
        <dbReference type="ARBA" id="ARBA00022630"/>
    </source>
</evidence>
<evidence type="ECO:0000256" key="3">
    <source>
        <dbReference type="ARBA" id="ARBA00004786"/>
    </source>
</evidence>
<dbReference type="PANTHER" id="PTHR42862:SF1">
    <property type="entry name" value="DELTA-1-PYRROLINE-5-CARBOXYLATE DEHYDROGENASE 2, ISOFORM A-RELATED"/>
    <property type="match status" value="1"/>
</dbReference>
<keyword evidence="27" id="KW-1185">Reference proteome</keyword>
<evidence type="ECO:0000256" key="9">
    <source>
        <dbReference type="ARBA" id="ARBA00023027"/>
    </source>
</evidence>
<dbReference type="EMBL" id="LAQU01000004">
    <property type="protein sequence ID" value="KKB64481.1"/>
    <property type="molecule type" value="Genomic_DNA"/>
</dbReference>
<evidence type="ECO:0000313" key="27">
    <source>
        <dbReference type="Proteomes" id="UP000033618"/>
    </source>
</evidence>
<evidence type="ECO:0000259" key="21">
    <source>
        <dbReference type="Pfam" id="PF00171"/>
    </source>
</evidence>
<dbReference type="Gene3D" id="3.40.309.10">
    <property type="entry name" value="Aldehyde Dehydrogenase, Chain A, domain 2"/>
    <property type="match status" value="1"/>
</dbReference>
<dbReference type="InterPro" id="IPR024089">
    <property type="entry name" value="PRODH_PutA_dom_I/II"/>
</dbReference>
<feature type="active site" evidence="19">
    <location>
        <position position="884"/>
    </location>
</feature>
<dbReference type="InterPro" id="IPR010985">
    <property type="entry name" value="Ribbon_hlx_hlx"/>
</dbReference>
<dbReference type="Pfam" id="PF21775">
    <property type="entry name" value="PutA_1st"/>
    <property type="match status" value="1"/>
</dbReference>
<keyword evidence="9 18" id="KW-0520">NAD</keyword>
<accession>A0A0F5K2Y0</accession>
<dbReference type="Pfam" id="PF00171">
    <property type="entry name" value="Aldedh"/>
    <property type="match status" value="1"/>
</dbReference>
<keyword evidence="13" id="KW-0511">Multifunctional enzyme</keyword>
<feature type="active site" evidence="19">
    <location>
        <position position="918"/>
    </location>
</feature>
<dbReference type="RefSeq" id="WP_046152420.1">
    <property type="nucleotide sequence ID" value="NZ_CADFGU010000008.1"/>
</dbReference>
<feature type="domain" description="Proline utilization A proline dehydrogenase N-terminal" evidence="24">
    <location>
        <begin position="91"/>
        <end position="138"/>
    </location>
</feature>
<dbReference type="GO" id="GO:0003842">
    <property type="term" value="F:L-glutamate gamma-semialdehyde dehydrogenase activity"/>
    <property type="evidence" value="ECO:0007669"/>
    <property type="project" value="UniProtKB-UniRule"/>
</dbReference>
<comment type="similarity">
    <text evidence="17 18">In the C-terminal section; belongs to the aldehyde dehydrogenase family.</text>
</comment>
<dbReference type="UniPathway" id="UPA00261">
    <property type="reaction ID" value="UER00373"/>
</dbReference>
<dbReference type="PIRSF" id="PIRSF000197">
    <property type="entry name" value="Bifunct_PutA"/>
    <property type="match status" value="1"/>
</dbReference>
<dbReference type="InterPro" id="IPR016160">
    <property type="entry name" value="Ald_DH_CS_CYS"/>
</dbReference>
<dbReference type="Gene3D" id="3.20.20.220">
    <property type="match status" value="1"/>
</dbReference>
<dbReference type="FunFam" id="3.40.605.10:FF:000017">
    <property type="entry name" value="Bifunctional protein PutA"/>
    <property type="match status" value="1"/>
</dbReference>
<dbReference type="InterPro" id="IPR041349">
    <property type="entry name" value="PRODH"/>
</dbReference>
<dbReference type="InterPro" id="IPR016163">
    <property type="entry name" value="Ald_DH_C"/>
</dbReference>
<evidence type="ECO:0000256" key="8">
    <source>
        <dbReference type="ARBA" id="ARBA00023015"/>
    </source>
</evidence>
<dbReference type="InterPro" id="IPR005933">
    <property type="entry name" value="PutA_C"/>
</dbReference>
<dbReference type="GO" id="GO:0003700">
    <property type="term" value="F:DNA-binding transcription factor activity"/>
    <property type="evidence" value="ECO:0007669"/>
    <property type="project" value="InterPro"/>
</dbReference>
<dbReference type="InterPro" id="IPR002872">
    <property type="entry name" value="Proline_DH_dom"/>
</dbReference>
<evidence type="ECO:0000256" key="15">
    <source>
        <dbReference type="ARBA" id="ARBA00048779"/>
    </source>
</evidence>
<dbReference type="NCBIfam" id="NF008772">
    <property type="entry name" value="PRK11809.1"/>
    <property type="match status" value="1"/>
</dbReference>
<dbReference type="Pfam" id="PF18327">
    <property type="entry name" value="PRODH"/>
    <property type="match status" value="1"/>
</dbReference>
<feature type="compositionally biased region" description="Low complexity" evidence="20">
    <location>
        <begin position="1130"/>
        <end position="1148"/>
    </location>
</feature>
<keyword evidence="8 18" id="KW-0805">Transcription regulation</keyword>
<dbReference type="InterPro" id="IPR016162">
    <property type="entry name" value="Ald_DH_N"/>
</dbReference>
<sequence length="1343" mass="144134">MASTTLGVKVDEPLRARLKEAAQRIDRTPHWLIKQAIFAYLERIEAGQMPPELSAILSSGDSADHGGTDPAVEEAAHHPFMDFAQGVQPQSVLRAAITAAYRRPEPECVPFLIGHAKLPDALAGQVRQLAARLVTALRGKQSGGGVEGLIHEFSLSSQEGVALMCLAEALLRIPDRATRDALIRDKISHGDWKSHMGNAPSMFVNAATWGLMLTGKLVATNSEAGLSAALTRLIGKGGEPLIRKGVDMAMRLMGEQFVTGETISEALANSRKFEARGFRYSYDMLGEAATTEEDARHYFESYEQAIHAIGKASNGRGIYEGPGISIKLSALHPRYARAQYDRMTAELLPRVRALALLARRYDIGLNIDAEEADRLEISLDLLDALCFDEALAGWNGIGFVVQAYSKRCPYVLDYLIDLARRSRHRLMVRLVKGAYWDSEIKRAQVDGLEGYPVYTRKVYTDVSYLACAKKLLGATDAIYPQFATHNAHTLSAIYHLAGQNYYSGQYEFQCLHGMGEPLYEEVTSRDKLNRPCRVYAPVGTHETLLAYLVRRLLENGANTSFINRIADKSLSVEDLIADPVEEALRIAPPGAPHPKIPLPRQLYGDARANSMGLDLSNEHRLASLSSALLSGVGMIWRAAPMLDRADEPDLVDTVPRDGQTLQAVRNPADHRDIVGQVIEATARDVEIALTHSLATAPIWQATPPAERADCLARAADLLEAQMPVLLGLIVREAGKSLSNAVAEVREAVDFLRYYGVQIRNEFSNDTHRPLGPVVCISPWNFPLAIFIGQVAAALAAGNTVLAKPAEQTPLIAAQGIRILRDAGVPAGAVQLLPGDGETVGARLVADARVRAVMFTGSTEVARLIARTLSERLDANGRPIPFIAETGGQNAMIVDSSALAEQVVGDVLASSFDSAGQRCSALRVLCLQEEAADRVLTMLKGAMQELRVGNPDRLSTDVGPVIDAAAKRGIDSHIDQMRAKGFAVHQVPLTEDAANGTFVPPTLIEIDNLAALKREVFGPVLHVVRYSRGALDALMAGIRDTGYGLTLGIHTRIDETINRVIANAHVGNIYVNRNVIGAVVGVQPFGGEGLSGTGPKAGGPLYLYRLLSTRPNRLPALLDGASASTRSVGQGNTTGSTSASSAAETTSTSENRRDGRTVALTRYRDWLRTQGDAAIADRCDAYLARAVDGLTQTLTGPTGERNTYALAGRGTVLCVPSTETGARAQLAAALGSGNRALFDGPAGIAFAERLRADAALQPYLQVVDGKGLAGAAFDAALFEGDGDALRALSRQLARRDGPIVTLQGLNVGAIEQGEDYVLERLLLERSVSVNTAAAGGNANLMTIG</sequence>
<reference evidence="26 27" key="1">
    <citation type="submission" date="2015-03" db="EMBL/GenBank/DDBJ databases">
        <title>Draft Genome Sequence of Burkholderia andropogonis type strain ICMP2807, isolated from Sorghum bicolor.</title>
        <authorList>
            <person name="Lopes-Santos L."/>
            <person name="Castro D.B."/>
            <person name="Ottoboni L.M."/>
            <person name="Park D."/>
            <person name="Weirc B.S."/>
            <person name="Destefano S.A."/>
        </authorList>
    </citation>
    <scope>NUCLEOTIDE SEQUENCE [LARGE SCALE GENOMIC DNA]</scope>
    <source>
        <strain evidence="26 27">ICMP2807</strain>
    </source>
</reference>
<dbReference type="InterPro" id="IPR025703">
    <property type="entry name" value="Bifunct_PutA"/>
</dbReference>
<comment type="catalytic activity">
    <reaction evidence="15 18">
        <text>L-proline + a quinone = (S)-1-pyrroline-5-carboxylate + a quinol + H(+)</text>
        <dbReference type="Rhea" id="RHEA:23784"/>
        <dbReference type="ChEBI" id="CHEBI:15378"/>
        <dbReference type="ChEBI" id="CHEBI:17388"/>
        <dbReference type="ChEBI" id="CHEBI:24646"/>
        <dbReference type="ChEBI" id="CHEBI:60039"/>
        <dbReference type="ChEBI" id="CHEBI:132124"/>
        <dbReference type="EC" id="1.5.5.2"/>
    </reaction>
</comment>
<feature type="region of interest" description="Disordered" evidence="20">
    <location>
        <begin position="1121"/>
        <end position="1154"/>
    </location>
</feature>
<dbReference type="SUPFAM" id="SSF53720">
    <property type="entry name" value="ALDH-like"/>
    <property type="match status" value="1"/>
</dbReference>
<dbReference type="InterPro" id="IPR016161">
    <property type="entry name" value="Ald_DH/histidinol_DH"/>
</dbReference>
<keyword evidence="6 18" id="KW-0274">FAD</keyword>
<dbReference type="Gene3D" id="1.20.5.460">
    <property type="entry name" value="Single helix bin"/>
    <property type="match status" value="1"/>
</dbReference>
<dbReference type="SUPFAM" id="SSF51730">
    <property type="entry name" value="FAD-linked oxidoreductase"/>
    <property type="match status" value="1"/>
</dbReference>
<evidence type="ECO:0000256" key="17">
    <source>
        <dbReference type="ARBA" id="ARBA00060911"/>
    </source>
</evidence>
<dbReference type="FunFam" id="1.20.5.460:FF:000001">
    <property type="entry name" value="Bifunctional protein PutA"/>
    <property type="match status" value="1"/>
</dbReference>
<keyword evidence="7 18" id="KW-0560">Oxidoreductase</keyword>
<evidence type="ECO:0000256" key="4">
    <source>
        <dbReference type="ARBA" id="ARBA00022491"/>
    </source>
</evidence>
<evidence type="ECO:0000256" key="13">
    <source>
        <dbReference type="ARBA" id="ARBA00023268"/>
    </source>
</evidence>
<comment type="pathway">
    <text evidence="3 18">Amino-acid degradation; L-proline degradation into L-glutamate; L-glutamate from L-proline: step 2/2.</text>
</comment>
<keyword evidence="11 18" id="KW-0238">DNA-binding</keyword>
<feature type="domain" description="Aldehyde dehydrogenase" evidence="21">
    <location>
        <begin position="657"/>
        <end position="1102"/>
    </location>
</feature>
<evidence type="ECO:0000256" key="7">
    <source>
        <dbReference type="ARBA" id="ARBA00023002"/>
    </source>
</evidence>
<feature type="domain" description="Proline dehydrogenase PutA" evidence="23">
    <location>
        <begin position="146"/>
        <end position="257"/>
    </location>
</feature>
<dbReference type="GO" id="GO:0003677">
    <property type="term" value="F:DNA binding"/>
    <property type="evidence" value="ECO:0007669"/>
    <property type="project" value="UniProtKB-KW"/>
</dbReference>
<evidence type="ECO:0000256" key="19">
    <source>
        <dbReference type="PIRSR" id="PIRSR000197-1"/>
    </source>
</evidence>
<comment type="function">
    <text evidence="18">Oxidizes proline to glutamate for use as a carbon and nitrogen source.</text>
</comment>
<proteinExistence type="inferred from homology"/>
<evidence type="ECO:0000256" key="6">
    <source>
        <dbReference type="ARBA" id="ARBA00022827"/>
    </source>
</evidence>